<dbReference type="CDD" id="cd18603">
    <property type="entry name" value="ABC_6TM_MRP1_2_3_6_D2_like"/>
    <property type="match status" value="1"/>
</dbReference>
<evidence type="ECO:0000256" key="19">
    <source>
        <dbReference type="ARBA" id="ARBA00048171"/>
    </source>
</evidence>
<sequence>HIIRTLCALPGSLELCDWNRTWQTHNPDLTPCFQNTVLVWIPCLYLWLSAPFYILYLKRNDRGYICMTHLNRAKTAVGFTLWLICWADVFYSFWERSHGATIAPVYLVSPTMLGVTMLLATFLIQYERKKGVQSSGVMLNFWLITVVCATVTFRSKILHALNEVNMTVFAIHNIFLNFVKALVITHAARRTSTVGEIVNLMSVDAQRFMDLITYINMIWSAPLQVILALYFLWQVCAYAKVSWLVCSFHYTSLIPVIMYLFFFFFFFCYQNLGPSVLAGIAVMVLMVPLNAVIAMKTKTYQVAQMKSKDNRIKLMNEVLNGIKVLKLYAWELAFKDKVSAIRESELRVLKKTAYLGAVSTFTWVCAPFLVALSTFAVYVLVDEHNILDAQKAFVSLALFNILRFPLNMLPMVISSMVQVLLSFSLSFFLLKKTLNVNLVIPWNTTSLLFPAHSAPDSIRIVEGAFSWSKDDSPTLKRINVCIPEGALVAVVGHVGSGKSSLLSALLGEMQKQEGYVSIKGSVAYVPQQAWIQNATLKDNILFGRDAKDSWYQKVVEACALLPDLEILPGGDSTEIGEKGVNLSGGQKQRVSVARAVYCSCAVYLLDDPLSAVDAHVGKHIFEKVIGPQGLLQGRTRVLVTHGLSFLPQVDLILVMVDGEITEMGSYTELLGRQGAFAEFLHTYTNTEQEEVEESVAGEVKLSVFWEYMKAIGLPLSIFSVFLFFCHHLSSLGSNYWLSLWTDDPVINNTQPNREMRLGVYGALGISQGQIVVLFCYSVAVSVGGILASRYLHQTMLYNVLRSPMSFFERTPSGNLVNRFAKETDTIDSVIPSIIKMFMGSMFNVLGSCAVILIATPLVAIIIPPLGLFYFFVQRFYVASSRQLKRLESVSRSPVYTHFNETLLGTSVIRAFGEQQRFITESDGRVDHNQKAYFPSIVANRWLAVRLEFVGNCIVTFAALFAVMARDSLSPGIMGLSISYALQVTASLNWLVRMSSELETNIVAVEKVKEYGDTEKEAEWRLEHSTLPAGWPTAGHIEIHNFGLRYREDLELAISDISVNIEGGEKVGIVGRTGAGKSSLTLGLFRIIEAAQGEIRIDGVNVAELGLHELRSRITIIPQDPVLFSGSLRMNLDPFDGYTDEEVWRALELAHLKNFVSGLPDKLNHECSEGGENLSLGQRQLVCLARALLRKTKILVLDEATAAVDLETDNLIQSTIRTQFEDCTVLTIAHRLNTIMDYTRVLVLDKGQMAEFDSPSNLIAKKGIFYKMAKDSGLV</sequence>
<dbReference type="Ensembl" id="ENSCCRT00015037710.1">
    <property type="protein sequence ID" value="ENSCCRP00015036457.1"/>
    <property type="gene ID" value="ENSCCRG00015012854.1"/>
</dbReference>
<dbReference type="InterPro" id="IPR027417">
    <property type="entry name" value="P-loop_NTPase"/>
</dbReference>
<evidence type="ECO:0000256" key="18">
    <source>
        <dbReference type="ARBA" id="ARBA00047576"/>
    </source>
</evidence>
<keyword evidence="10 20" id="KW-0472">Membrane</keyword>
<dbReference type="SUPFAM" id="SSF52540">
    <property type="entry name" value="P-loop containing nucleoside triphosphate hydrolases"/>
    <property type="match status" value="2"/>
</dbReference>
<evidence type="ECO:0000256" key="13">
    <source>
        <dbReference type="ARBA" id="ARBA00041345"/>
    </source>
</evidence>
<dbReference type="PROSITE" id="PS00211">
    <property type="entry name" value="ABC_TRANSPORTER_1"/>
    <property type="match status" value="2"/>
</dbReference>
<feature type="domain" description="ABC transmembrane type-1" evidence="22">
    <location>
        <begin position="193"/>
        <end position="418"/>
    </location>
</feature>
<proteinExistence type="inferred from homology"/>
<evidence type="ECO:0000259" key="22">
    <source>
        <dbReference type="PROSITE" id="PS50929"/>
    </source>
</evidence>
<evidence type="ECO:0000313" key="23">
    <source>
        <dbReference type="Ensembl" id="ENSCCRP00015036457.1"/>
    </source>
</evidence>
<keyword evidence="7" id="KW-0067">ATP-binding</keyword>
<name>A0A8C1UKD2_CYPCA</name>
<evidence type="ECO:0000256" key="12">
    <source>
        <dbReference type="ARBA" id="ARBA00041009"/>
    </source>
</evidence>
<dbReference type="GO" id="GO:0015431">
    <property type="term" value="F:ABC-type glutathione S-conjugate transporter activity"/>
    <property type="evidence" value="ECO:0007669"/>
    <property type="project" value="UniProtKB-EC"/>
</dbReference>
<feature type="transmembrane region" description="Helical" evidence="20">
    <location>
        <begin position="272"/>
        <end position="295"/>
    </location>
</feature>
<evidence type="ECO:0000313" key="24">
    <source>
        <dbReference type="Proteomes" id="UP000694700"/>
    </source>
</evidence>
<dbReference type="InterPro" id="IPR036640">
    <property type="entry name" value="ABC1_TM_sf"/>
</dbReference>
<evidence type="ECO:0000256" key="7">
    <source>
        <dbReference type="ARBA" id="ARBA00022840"/>
    </source>
</evidence>
<dbReference type="InterPro" id="IPR050173">
    <property type="entry name" value="ABC_transporter_C-like"/>
</dbReference>
<evidence type="ECO:0000256" key="14">
    <source>
        <dbReference type="ARBA" id="ARBA00041913"/>
    </source>
</evidence>
<dbReference type="CDD" id="cd03244">
    <property type="entry name" value="ABCC_MRP_domain2"/>
    <property type="match status" value="1"/>
</dbReference>
<evidence type="ECO:0000256" key="5">
    <source>
        <dbReference type="ARBA" id="ARBA00022737"/>
    </source>
</evidence>
<feature type="transmembrane region" description="Helical" evidence="20">
    <location>
        <begin position="408"/>
        <end position="430"/>
    </location>
</feature>
<dbReference type="GO" id="GO:0005524">
    <property type="term" value="F:ATP binding"/>
    <property type="evidence" value="ECO:0007669"/>
    <property type="project" value="UniProtKB-KW"/>
</dbReference>
<evidence type="ECO:0000256" key="8">
    <source>
        <dbReference type="ARBA" id="ARBA00022967"/>
    </source>
</evidence>
<feature type="transmembrane region" description="Helical" evidence="20">
    <location>
        <begin position="844"/>
        <end position="872"/>
    </location>
</feature>
<feature type="transmembrane region" description="Helical" evidence="20">
    <location>
        <begin position="770"/>
        <end position="791"/>
    </location>
</feature>
<evidence type="ECO:0000256" key="9">
    <source>
        <dbReference type="ARBA" id="ARBA00022989"/>
    </source>
</evidence>
<dbReference type="GO" id="GO:0012505">
    <property type="term" value="C:endomembrane system"/>
    <property type="evidence" value="ECO:0007669"/>
    <property type="project" value="UniProtKB-SubCell"/>
</dbReference>
<feature type="transmembrane region" description="Helical" evidence="20">
    <location>
        <begin position="106"/>
        <end position="124"/>
    </location>
</feature>
<evidence type="ECO:0000256" key="4">
    <source>
        <dbReference type="ARBA" id="ARBA00022692"/>
    </source>
</evidence>
<dbReference type="PANTHER" id="PTHR24223:SF241">
    <property type="entry name" value="MULTIDRUG RESISTANCE-ASSOCIATED PROTEIN 1"/>
    <property type="match status" value="1"/>
</dbReference>
<dbReference type="PROSITE" id="PS50893">
    <property type="entry name" value="ABC_TRANSPORTER_2"/>
    <property type="match status" value="2"/>
</dbReference>
<evidence type="ECO:0000256" key="11">
    <source>
        <dbReference type="ARBA" id="ARBA00024220"/>
    </source>
</evidence>
<dbReference type="InterPro" id="IPR003593">
    <property type="entry name" value="AAA+_ATPase"/>
</dbReference>
<evidence type="ECO:0000256" key="1">
    <source>
        <dbReference type="ARBA" id="ARBA00004127"/>
    </source>
</evidence>
<feature type="transmembrane region" description="Helical" evidence="20">
    <location>
        <begin position="211"/>
        <end position="232"/>
    </location>
</feature>
<feature type="transmembrane region" description="Helical" evidence="20">
    <location>
        <begin position="136"/>
        <end position="153"/>
    </location>
</feature>
<dbReference type="PANTHER" id="PTHR24223">
    <property type="entry name" value="ATP-BINDING CASSETTE SUB-FAMILY C"/>
    <property type="match status" value="1"/>
</dbReference>
<dbReference type="InterPro" id="IPR017871">
    <property type="entry name" value="ABC_transporter-like_CS"/>
</dbReference>
<dbReference type="Pfam" id="PF00664">
    <property type="entry name" value="ABC_membrane"/>
    <property type="match status" value="2"/>
</dbReference>
<feature type="transmembrane region" description="Helical" evidence="20">
    <location>
        <begin position="352"/>
        <end position="381"/>
    </location>
</feature>
<feature type="domain" description="ABC transporter" evidence="21">
    <location>
        <begin position="458"/>
        <end position="682"/>
    </location>
</feature>
<protein>
    <recommendedName>
        <fullName evidence="12">Multidrug resistance-associated protein 1</fullName>
        <ecNumber evidence="11">7.6.2.3</ecNumber>
    </recommendedName>
    <alternativeName>
        <fullName evidence="15">ATP-binding cassette sub-family C member 1</fullName>
    </alternativeName>
    <alternativeName>
        <fullName evidence="14">Glutathione-S-conjugate-translocating ATPase ABCC1</fullName>
    </alternativeName>
    <alternativeName>
        <fullName evidence="13">Leukotriene C(4) transporter</fullName>
    </alternativeName>
</protein>
<evidence type="ECO:0000259" key="21">
    <source>
        <dbReference type="PROSITE" id="PS50893"/>
    </source>
</evidence>
<feature type="transmembrane region" description="Helical" evidence="20">
    <location>
        <begin position="710"/>
        <end position="729"/>
    </location>
</feature>
<comment type="catalytic activity">
    <reaction evidence="19">
        <text>2',3'-cGAMP(in) + ATP + H2O = 2',3'-cGAMP(out) + ADP + phosphate + H(+)</text>
        <dbReference type="Rhea" id="RHEA:74887"/>
        <dbReference type="ChEBI" id="CHEBI:15377"/>
        <dbReference type="ChEBI" id="CHEBI:15378"/>
        <dbReference type="ChEBI" id="CHEBI:30616"/>
        <dbReference type="ChEBI" id="CHEBI:43474"/>
        <dbReference type="ChEBI" id="CHEBI:143093"/>
        <dbReference type="ChEBI" id="CHEBI:456216"/>
    </reaction>
</comment>
<keyword evidence="9 20" id="KW-1133">Transmembrane helix</keyword>
<dbReference type="FunFam" id="3.40.50.300:FF:000293">
    <property type="entry name" value="ATP binding cassette subfamily C member 1"/>
    <property type="match status" value="1"/>
</dbReference>
<keyword evidence="8" id="KW-1278">Translocase</keyword>
<keyword evidence="5" id="KW-0677">Repeat</keyword>
<evidence type="ECO:0000256" key="6">
    <source>
        <dbReference type="ARBA" id="ARBA00022741"/>
    </source>
</evidence>
<reference evidence="23" key="1">
    <citation type="submission" date="2025-08" db="UniProtKB">
        <authorList>
            <consortium name="Ensembl"/>
        </authorList>
    </citation>
    <scope>IDENTIFICATION</scope>
</reference>
<comment type="subcellular location">
    <subcellularLocation>
        <location evidence="1">Endomembrane system</location>
        <topology evidence="1">Multi-pass membrane protein</topology>
    </subcellularLocation>
</comment>
<dbReference type="SUPFAM" id="SSF90123">
    <property type="entry name" value="ABC transporter transmembrane region"/>
    <property type="match status" value="2"/>
</dbReference>
<dbReference type="PROSITE" id="PS50929">
    <property type="entry name" value="ABC_TM1F"/>
    <property type="match status" value="2"/>
</dbReference>
<keyword evidence="4 20" id="KW-0812">Transmembrane</keyword>
<dbReference type="InterPro" id="IPR056227">
    <property type="entry name" value="TMD0_ABC"/>
</dbReference>
<accession>A0A8C1UKD2</accession>
<dbReference type="FunFam" id="3.40.50.300:FF:000074">
    <property type="entry name" value="Multidrug resistance-associated protein 5 isoform 1"/>
    <property type="match status" value="1"/>
</dbReference>
<comment type="catalytic activity">
    <reaction evidence="18">
        <text>17beta-estradiol 17-O-(beta-D-glucuronate)(in) + ATP + H2O = 17beta-estradiol 17-O-(beta-D-glucuronate)(out) + ADP + phosphate + H(+)</text>
        <dbReference type="Rhea" id="RHEA:60128"/>
        <dbReference type="ChEBI" id="CHEBI:15377"/>
        <dbReference type="ChEBI" id="CHEBI:15378"/>
        <dbReference type="ChEBI" id="CHEBI:30616"/>
        <dbReference type="ChEBI" id="CHEBI:43474"/>
        <dbReference type="ChEBI" id="CHEBI:82961"/>
        <dbReference type="ChEBI" id="CHEBI:456216"/>
    </reaction>
    <physiologicalReaction direction="left-to-right" evidence="18">
        <dbReference type="Rhea" id="RHEA:60129"/>
    </physiologicalReaction>
</comment>
<comment type="catalytic activity">
    <reaction evidence="17">
        <text>leukotriene C4(in) + ATP + H2O = leukotriene C4(out) + ADP + phosphate + H(+)</text>
        <dbReference type="Rhea" id="RHEA:38963"/>
        <dbReference type="ChEBI" id="CHEBI:15377"/>
        <dbReference type="ChEBI" id="CHEBI:15378"/>
        <dbReference type="ChEBI" id="CHEBI:30616"/>
        <dbReference type="ChEBI" id="CHEBI:43474"/>
        <dbReference type="ChEBI" id="CHEBI:57973"/>
        <dbReference type="ChEBI" id="CHEBI:456216"/>
    </reaction>
    <physiologicalReaction direction="left-to-right" evidence="17">
        <dbReference type="Rhea" id="RHEA:38964"/>
    </physiologicalReaction>
</comment>
<dbReference type="GO" id="GO:0016887">
    <property type="term" value="F:ATP hydrolysis activity"/>
    <property type="evidence" value="ECO:0007669"/>
    <property type="project" value="InterPro"/>
</dbReference>
<dbReference type="AlphaFoldDB" id="A0A8C1UKD2"/>
<evidence type="ECO:0000256" key="10">
    <source>
        <dbReference type="ARBA" id="ARBA00023136"/>
    </source>
</evidence>
<dbReference type="CDD" id="cd03250">
    <property type="entry name" value="ABCC_MRP_domain1"/>
    <property type="match status" value="1"/>
</dbReference>
<feature type="domain" description="ABC transporter" evidence="21">
    <location>
        <begin position="1038"/>
        <end position="1270"/>
    </location>
</feature>
<dbReference type="GO" id="GO:0016020">
    <property type="term" value="C:membrane"/>
    <property type="evidence" value="ECO:0007669"/>
    <property type="project" value="InterPro"/>
</dbReference>
<evidence type="ECO:0000256" key="15">
    <source>
        <dbReference type="ARBA" id="ARBA00042274"/>
    </source>
</evidence>
<evidence type="ECO:0000256" key="16">
    <source>
        <dbReference type="ARBA" id="ARBA00047354"/>
    </source>
</evidence>
<dbReference type="Gene3D" id="1.20.1560.10">
    <property type="entry name" value="ABC transporter type 1, transmembrane domain"/>
    <property type="match status" value="2"/>
</dbReference>
<dbReference type="InterPro" id="IPR003439">
    <property type="entry name" value="ABC_transporter-like_ATP-bd"/>
</dbReference>
<feature type="transmembrane region" description="Helical" evidence="20">
    <location>
        <begin position="76"/>
        <end position="94"/>
    </location>
</feature>
<dbReference type="SMART" id="SM00382">
    <property type="entry name" value="AAA"/>
    <property type="match status" value="2"/>
</dbReference>
<feature type="transmembrane region" description="Helical" evidence="20">
    <location>
        <begin position="244"/>
        <end position="266"/>
    </location>
</feature>
<organism evidence="23 24">
    <name type="scientific">Cyprinus carpio</name>
    <name type="common">Common carp</name>
    <dbReference type="NCBI Taxonomy" id="7962"/>
    <lineage>
        <taxon>Eukaryota</taxon>
        <taxon>Metazoa</taxon>
        <taxon>Chordata</taxon>
        <taxon>Craniata</taxon>
        <taxon>Vertebrata</taxon>
        <taxon>Euteleostomi</taxon>
        <taxon>Actinopterygii</taxon>
        <taxon>Neopterygii</taxon>
        <taxon>Teleostei</taxon>
        <taxon>Ostariophysi</taxon>
        <taxon>Cypriniformes</taxon>
        <taxon>Cyprinidae</taxon>
        <taxon>Cyprininae</taxon>
        <taxon>Cyprinus</taxon>
    </lineage>
</organism>
<feature type="domain" description="ABC transmembrane type-1" evidence="22">
    <location>
        <begin position="717"/>
        <end position="999"/>
    </location>
</feature>
<evidence type="ECO:0000256" key="17">
    <source>
        <dbReference type="ARBA" id="ARBA00047523"/>
    </source>
</evidence>
<comment type="similarity">
    <text evidence="2">Belongs to the ABC transporter superfamily. ABCC family. Conjugate transporter (TC 3.A.1.208) subfamily.</text>
</comment>
<keyword evidence="6" id="KW-0547">Nucleotide-binding</keyword>
<keyword evidence="3" id="KW-0813">Transport</keyword>
<dbReference type="Proteomes" id="UP000694700">
    <property type="component" value="Unplaced"/>
</dbReference>
<dbReference type="Pfam" id="PF24357">
    <property type="entry name" value="TMD0_ABC"/>
    <property type="match status" value="1"/>
</dbReference>
<dbReference type="EC" id="7.6.2.3" evidence="11"/>
<dbReference type="FunFam" id="1.20.1560.10:FF:000001">
    <property type="entry name" value="ATP-binding cassette subfamily C member 1"/>
    <property type="match status" value="1"/>
</dbReference>
<dbReference type="CDD" id="cd18595">
    <property type="entry name" value="ABC_6TM_MRP1_2_3_6_D1_like"/>
    <property type="match status" value="1"/>
</dbReference>
<evidence type="ECO:0000256" key="20">
    <source>
        <dbReference type="SAM" id="Phobius"/>
    </source>
</evidence>
<feature type="transmembrane region" description="Helical" evidence="20">
    <location>
        <begin position="37"/>
        <end position="56"/>
    </location>
</feature>
<evidence type="ECO:0000256" key="2">
    <source>
        <dbReference type="ARBA" id="ARBA00009726"/>
    </source>
</evidence>
<dbReference type="Pfam" id="PF00005">
    <property type="entry name" value="ABC_tran"/>
    <property type="match status" value="2"/>
</dbReference>
<dbReference type="Gene3D" id="3.40.50.300">
    <property type="entry name" value="P-loop containing nucleotide triphosphate hydrolases"/>
    <property type="match status" value="2"/>
</dbReference>
<evidence type="ECO:0000256" key="3">
    <source>
        <dbReference type="ARBA" id="ARBA00022448"/>
    </source>
</evidence>
<comment type="catalytic activity">
    <reaction evidence="16">
        <text>sphing-4-enine 1-phosphate(in) + ATP + H2O = sphing-4-enine 1-phosphate(out) + ADP + phosphate + H(+)</text>
        <dbReference type="Rhea" id="RHEA:38951"/>
        <dbReference type="ChEBI" id="CHEBI:15377"/>
        <dbReference type="ChEBI" id="CHEBI:15378"/>
        <dbReference type="ChEBI" id="CHEBI:30616"/>
        <dbReference type="ChEBI" id="CHEBI:43474"/>
        <dbReference type="ChEBI" id="CHEBI:60119"/>
        <dbReference type="ChEBI" id="CHEBI:456216"/>
    </reaction>
    <physiologicalReaction direction="left-to-right" evidence="16">
        <dbReference type="Rhea" id="RHEA:38952"/>
    </physiologicalReaction>
</comment>
<dbReference type="InterPro" id="IPR011527">
    <property type="entry name" value="ABC1_TM_dom"/>
</dbReference>